<evidence type="ECO:0000313" key="1">
    <source>
        <dbReference type="EMBL" id="EMC90996.1"/>
    </source>
</evidence>
<dbReference type="KEGG" id="bcom:BAUCODRAFT_332979"/>
<accession>M2M3B0</accession>
<dbReference type="AlphaFoldDB" id="M2M3B0"/>
<dbReference type="RefSeq" id="XP_007681915.1">
    <property type="nucleotide sequence ID" value="XM_007683725.1"/>
</dbReference>
<protein>
    <submittedName>
        <fullName evidence="1">Uncharacterized protein</fullName>
    </submittedName>
</protein>
<dbReference type="GeneID" id="19112061"/>
<sequence>MRPEYSTEAVARVRRSGSRGFLLTPSASVVVVEFICIGRGLRSPTQKVIVMRKRARVSAEGVHCTVNLACRCQWRGTHWRITTNSKWGPKCHRYTVYQYCLGATTGIEL</sequence>
<keyword evidence="2" id="KW-1185">Reference proteome</keyword>
<proteinExistence type="predicted"/>
<name>M2M3B0_BAUPA</name>
<organism evidence="1 2">
    <name type="scientific">Baudoinia panamericana (strain UAMH 10762)</name>
    <name type="common">Angels' share fungus</name>
    <name type="synonym">Baudoinia compniacensis (strain UAMH 10762)</name>
    <dbReference type="NCBI Taxonomy" id="717646"/>
    <lineage>
        <taxon>Eukaryota</taxon>
        <taxon>Fungi</taxon>
        <taxon>Dikarya</taxon>
        <taxon>Ascomycota</taxon>
        <taxon>Pezizomycotina</taxon>
        <taxon>Dothideomycetes</taxon>
        <taxon>Dothideomycetidae</taxon>
        <taxon>Mycosphaerellales</taxon>
        <taxon>Teratosphaeriaceae</taxon>
        <taxon>Baudoinia</taxon>
    </lineage>
</organism>
<evidence type="ECO:0000313" key="2">
    <source>
        <dbReference type="Proteomes" id="UP000011761"/>
    </source>
</evidence>
<reference evidence="1 2" key="1">
    <citation type="journal article" date="2012" name="PLoS Pathog.">
        <title>Diverse lifestyles and strategies of plant pathogenesis encoded in the genomes of eighteen Dothideomycetes fungi.</title>
        <authorList>
            <person name="Ohm R.A."/>
            <person name="Feau N."/>
            <person name="Henrissat B."/>
            <person name="Schoch C.L."/>
            <person name="Horwitz B.A."/>
            <person name="Barry K.W."/>
            <person name="Condon B.J."/>
            <person name="Copeland A.C."/>
            <person name="Dhillon B."/>
            <person name="Glaser F."/>
            <person name="Hesse C.N."/>
            <person name="Kosti I."/>
            <person name="LaButti K."/>
            <person name="Lindquist E.A."/>
            <person name="Lucas S."/>
            <person name="Salamov A.A."/>
            <person name="Bradshaw R.E."/>
            <person name="Ciuffetti L."/>
            <person name="Hamelin R.C."/>
            <person name="Kema G.H.J."/>
            <person name="Lawrence C."/>
            <person name="Scott J.A."/>
            <person name="Spatafora J.W."/>
            <person name="Turgeon B.G."/>
            <person name="de Wit P.J.G.M."/>
            <person name="Zhong S."/>
            <person name="Goodwin S.B."/>
            <person name="Grigoriev I.V."/>
        </authorList>
    </citation>
    <scope>NUCLEOTIDE SEQUENCE [LARGE SCALE GENOMIC DNA]</scope>
    <source>
        <strain evidence="1 2">UAMH 10762</strain>
    </source>
</reference>
<gene>
    <name evidence="1" type="ORF">BAUCODRAFT_332979</name>
</gene>
<dbReference type="Proteomes" id="UP000011761">
    <property type="component" value="Unassembled WGS sequence"/>
</dbReference>
<dbReference type="EMBL" id="KB445565">
    <property type="protein sequence ID" value="EMC90996.1"/>
    <property type="molecule type" value="Genomic_DNA"/>
</dbReference>
<dbReference type="HOGENOM" id="CLU_2183453_0_0_1"/>